<keyword evidence="15" id="KW-1185">Reference proteome</keyword>
<dbReference type="NCBIfam" id="TIGR00420">
    <property type="entry name" value="trmU"/>
    <property type="match status" value="1"/>
</dbReference>
<evidence type="ECO:0000256" key="10">
    <source>
        <dbReference type="ARBA" id="ARBA00022884"/>
    </source>
</evidence>
<dbReference type="GO" id="GO:0005739">
    <property type="term" value="C:mitochondrion"/>
    <property type="evidence" value="ECO:0007669"/>
    <property type="project" value="UniProtKB-SubCell"/>
</dbReference>
<reference evidence="15" key="1">
    <citation type="submission" date="2013-03" db="EMBL/GenBank/DDBJ databases">
        <title>The Genome Sequence of Anopheles epiroticus epiroticus2.</title>
        <authorList>
            <consortium name="The Broad Institute Genomics Platform"/>
            <person name="Neafsey D.E."/>
            <person name="Howell P."/>
            <person name="Walker B."/>
            <person name="Young S.K."/>
            <person name="Zeng Q."/>
            <person name="Gargeya S."/>
            <person name="Fitzgerald M."/>
            <person name="Haas B."/>
            <person name="Abouelleil A."/>
            <person name="Allen A.W."/>
            <person name="Alvarado L."/>
            <person name="Arachchi H.M."/>
            <person name="Berlin A.M."/>
            <person name="Chapman S.B."/>
            <person name="Gainer-Dewar J."/>
            <person name="Goldberg J."/>
            <person name="Griggs A."/>
            <person name="Gujja S."/>
            <person name="Hansen M."/>
            <person name="Howarth C."/>
            <person name="Imamovic A."/>
            <person name="Ireland A."/>
            <person name="Larimer J."/>
            <person name="McCowan C."/>
            <person name="Murphy C."/>
            <person name="Pearson M."/>
            <person name="Poon T.W."/>
            <person name="Priest M."/>
            <person name="Roberts A."/>
            <person name="Saif S."/>
            <person name="Shea T."/>
            <person name="Sisk P."/>
            <person name="Sykes S."/>
            <person name="Wortman J."/>
            <person name="Nusbaum C."/>
            <person name="Birren B."/>
        </authorList>
    </citation>
    <scope>NUCLEOTIDE SEQUENCE [LARGE SCALE GENOMIC DNA]</scope>
    <source>
        <strain evidence="15">Epiroticus2</strain>
    </source>
</reference>
<evidence type="ECO:0000256" key="1">
    <source>
        <dbReference type="ARBA" id="ARBA00003986"/>
    </source>
</evidence>
<dbReference type="SUPFAM" id="SSF52402">
    <property type="entry name" value="Adenine nucleotide alpha hydrolases-like"/>
    <property type="match status" value="1"/>
</dbReference>
<dbReference type="STRING" id="199890.A0A182PBZ8"/>
<dbReference type="Gene3D" id="2.30.30.280">
    <property type="entry name" value="Adenine nucleotide alpha hydrolases-like domains"/>
    <property type="match status" value="1"/>
</dbReference>
<reference evidence="14" key="2">
    <citation type="submission" date="2020-05" db="UniProtKB">
        <authorList>
            <consortium name="EnsemblMetazoa"/>
        </authorList>
    </citation>
    <scope>IDENTIFICATION</scope>
    <source>
        <strain evidence="14">Epiroticus2</strain>
    </source>
</reference>
<dbReference type="VEuPathDB" id="VectorBase:AEPI004454"/>
<comment type="subcellular location">
    <subcellularLocation>
        <location evidence="2">Mitochondrion</location>
    </subcellularLocation>
</comment>
<evidence type="ECO:0000256" key="2">
    <source>
        <dbReference type="ARBA" id="ARBA00004173"/>
    </source>
</evidence>
<dbReference type="GO" id="GO:0000049">
    <property type="term" value="F:tRNA binding"/>
    <property type="evidence" value="ECO:0007669"/>
    <property type="project" value="UniProtKB-KW"/>
</dbReference>
<dbReference type="EnsemblMetazoa" id="AEPI004454-RA">
    <property type="protein sequence ID" value="AEPI004454-PA"/>
    <property type="gene ID" value="AEPI004454"/>
</dbReference>
<keyword evidence="9" id="KW-0067">ATP-binding</keyword>
<keyword evidence="10" id="KW-0694">RNA-binding</keyword>
<protein>
    <recommendedName>
        <fullName evidence="4">tRNA-5-taurinomethyluridine 2-sulfurtransferase</fullName>
        <ecNumber evidence="4">2.8.1.14</ecNumber>
    </recommendedName>
</protein>
<accession>A0A182PBZ8</accession>
<evidence type="ECO:0000256" key="9">
    <source>
        <dbReference type="ARBA" id="ARBA00022840"/>
    </source>
</evidence>
<organism evidence="14 15">
    <name type="scientific">Anopheles epiroticus</name>
    <dbReference type="NCBI Taxonomy" id="199890"/>
    <lineage>
        <taxon>Eukaryota</taxon>
        <taxon>Metazoa</taxon>
        <taxon>Ecdysozoa</taxon>
        <taxon>Arthropoda</taxon>
        <taxon>Hexapoda</taxon>
        <taxon>Insecta</taxon>
        <taxon>Pterygota</taxon>
        <taxon>Neoptera</taxon>
        <taxon>Endopterygota</taxon>
        <taxon>Diptera</taxon>
        <taxon>Nematocera</taxon>
        <taxon>Culicoidea</taxon>
        <taxon>Culicidae</taxon>
        <taxon>Anophelinae</taxon>
        <taxon>Anopheles</taxon>
    </lineage>
</organism>
<dbReference type="InterPro" id="IPR023382">
    <property type="entry name" value="MnmA-like_central_sf"/>
</dbReference>
<evidence type="ECO:0000256" key="12">
    <source>
        <dbReference type="ARBA" id="ARBA00049564"/>
    </source>
</evidence>
<evidence type="ECO:0000259" key="13">
    <source>
        <dbReference type="Pfam" id="PF20259"/>
    </source>
</evidence>
<dbReference type="GO" id="GO:0005524">
    <property type="term" value="F:ATP binding"/>
    <property type="evidence" value="ECO:0007669"/>
    <property type="project" value="UniProtKB-KW"/>
</dbReference>
<evidence type="ECO:0000313" key="15">
    <source>
        <dbReference type="Proteomes" id="UP000075885"/>
    </source>
</evidence>
<dbReference type="CDD" id="cd01998">
    <property type="entry name" value="MnmA_TRMU-like"/>
    <property type="match status" value="1"/>
</dbReference>
<comment type="similarity">
    <text evidence="3">Belongs to the MnmA/TRMU family.</text>
</comment>
<evidence type="ECO:0000256" key="11">
    <source>
        <dbReference type="ARBA" id="ARBA00023157"/>
    </source>
</evidence>
<keyword evidence="8" id="KW-0547">Nucleotide-binding</keyword>
<dbReference type="GO" id="GO:0002143">
    <property type="term" value="P:tRNA wobble position uridine thiolation"/>
    <property type="evidence" value="ECO:0007669"/>
    <property type="project" value="TreeGrafter"/>
</dbReference>
<keyword evidence="6" id="KW-0808">Transferase</keyword>
<dbReference type="GO" id="GO:0061708">
    <property type="term" value="F:tRNA-5-taurinomethyluridine 2-sulfurtransferase"/>
    <property type="evidence" value="ECO:0007669"/>
    <property type="project" value="UniProtKB-EC"/>
</dbReference>
<dbReference type="AlphaFoldDB" id="A0A182PBZ8"/>
<dbReference type="Gene3D" id="3.40.50.620">
    <property type="entry name" value="HUPs"/>
    <property type="match status" value="1"/>
</dbReference>
<keyword evidence="11" id="KW-1015">Disulfide bond</keyword>
<comment type="catalytic activity">
    <reaction evidence="12">
        <text>5-taurinomethyluridine(34) in tRNA + S-sulfanyl-L-cysteinyl-[protein] + AH2 + ATP = 5-taurinomethyl-2-thiouridine(34) in tRNA + L-cysteinyl-[protein] + A + AMP + diphosphate + H(+)</text>
        <dbReference type="Rhea" id="RHEA:47040"/>
        <dbReference type="Rhea" id="RHEA-COMP:10131"/>
        <dbReference type="Rhea" id="RHEA-COMP:11726"/>
        <dbReference type="Rhea" id="RHEA-COMP:11732"/>
        <dbReference type="Rhea" id="RHEA-COMP:11733"/>
        <dbReference type="ChEBI" id="CHEBI:13193"/>
        <dbReference type="ChEBI" id="CHEBI:15378"/>
        <dbReference type="ChEBI" id="CHEBI:17499"/>
        <dbReference type="ChEBI" id="CHEBI:29950"/>
        <dbReference type="ChEBI" id="CHEBI:30616"/>
        <dbReference type="ChEBI" id="CHEBI:33019"/>
        <dbReference type="ChEBI" id="CHEBI:61963"/>
        <dbReference type="ChEBI" id="CHEBI:87171"/>
        <dbReference type="ChEBI" id="CHEBI:87172"/>
        <dbReference type="ChEBI" id="CHEBI:456215"/>
        <dbReference type="EC" id="2.8.1.14"/>
    </reaction>
</comment>
<evidence type="ECO:0000256" key="6">
    <source>
        <dbReference type="ARBA" id="ARBA00022679"/>
    </source>
</evidence>
<dbReference type="EC" id="2.8.1.14" evidence="4"/>
<dbReference type="InterPro" id="IPR046884">
    <property type="entry name" value="MnmA-like_central"/>
</dbReference>
<feature type="domain" description="tRNA-specific 2-thiouridylase MnmA-like central" evidence="13">
    <location>
        <begin position="213"/>
        <end position="275"/>
    </location>
</feature>
<evidence type="ECO:0000256" key="3">
    <source>
        <dbReference type="ARBA" id="ARBA00006191"/>
    </source>
</evidence>
<dbReference type="Pfam" id="PF03054">
    <property type="entry name" value="tRNA_Me_trans"/>
    <property type="match status" value="1"/>
</dbReference>
<evidence type="ECO:0000256" key="4">
    <source>
        <dbReference type="ARBA" id="ARBA00011953"/>
    </source>
</evidence>
<comment type="function">
    <text evidence="1">Catalyzes the 2-thiolation of uridine at the wobble position (U34) of mitochondrial tRNA(Lys), tRNA(Glu) and tRNA(Gln). Required for the formation of 5-taurinomethyl-2-thiouridine (tm5s2U) of mitochondrial tRNA(Lys), tRNA(Glu), and tRNA(Gln) at the wobble position. ATP is required to activate the C2 atom of the wobble base.</text>
</comment>
<evidence type="ECO:0000313" key="14">
    <source>
        <dbReference type="EnsemblMetazoa" id="AEPI004454-PA"/>
    </source>
</evidence>
<dbReference type="PANTHER" id="PTHR11933:SF5">
    <property type="entry name" value="MITOCHONDRIAL TRNA-SPECIFIC 2-THIOURIDYLASE 1"/>
    <property type="match status" value="1"/>
</dbReference>
<evidence type="ECO:0000256" key="5">
    <source>
        <dbReference type="ARBA" id="ARBA00022555"/>
    </source>
</evidence>
<dbReference type="Pfam" id="PF20259">
    <property type="entry name" value="tRNA_Me_trans_M"/>
    <property type="match status" value="1"/>
</dbReference>
<dbReference type="PANTHER" id="PTHR11933">
    <property type="entry name" value="TRNA 5-METHYLAMINOMETHYL-2-THIOURIDYLATE -METHYLTRANSFERASE"/>
    <property type="match status" value="1"/>
</dbReference>
<keyword evidence="7" id="KW-0819">tRNA processing</keyword>
<sequence>MFRRVVVGISGGVDSAVSAYLLKKQGFEVCGAFMKNWDLIDEAGYCSGEQDLEDAQRLCRMLSIPLEEINFVKDYWVEVFGNFLKDYEAGITPNPDILCNRHIKFNRFFRHARERLGADAIATGHYARTNFGPFLERYNPNEKVRLLMAPDPIKDQTFFLSQISAEALRHTMFPVGALTKPQVKQLATEVGLDAYARKKESMGICFVGKRSFQQFIGEYIETKPGPFMDVDSGREVGRHAGLHHWTVGQKCKIGGCLQPYYVLRKHRETNVIEVASGHDHPLLYTDMVYAEQPVWINAPPGLAEGQVVRFEFRFQHTKPLLFPIPKYLYEPACTDATDV</sequence>
<dbReference type="FunFam" id="2.30.30.280:FF:000001">
    <property type="entry name" value="tRNA-specific 2-thiouridylase MnmA"/>
    <property type="match status" value="1"/>
</dbReference>
<name>A0A182PBZ8_9DIPT</name>
<keyword evidence="5" id="KW-0820">tRNA-binding</keyword>
<evidence type="ECO:0000256" key="7">
    <source>
        <dbReference type="ARBA" id="ARBA00022694"/>
    </source>
</evidence>
<proteinExistence type="inferred from homology"/>
<dbReference type="InterPro" id="IPR014729">
    <property type="entry name" value="Rossmann-like_a/b/a_fold"/>
</dbReference>
<dbReference type="FunFam" id="3.40.50.620:FF:000104">
    <property type="entry name" value="Mitochondrial tRNA-specific 2-thiouridylase 1"/>
    <property type="match status" value="1"/>
</dbReference>
<dbReference type="NCBIfam" id="NF001138">
    <property type="entry name" value="PRK00143.1"/>
    <property type="match status" value="1"/>
</dbReference>
<dbReference type="Proteomes" id="UP000075885">
    <property type="component" value="Unassembled WGS sequence"/>
</dbReference>
<dbReference type="InterPro" id="IPR004506">
    <property type="entry name" value="MnmA-like"/>
</dbReference>
<evidence type="ECO:0000256" key="8">
    <source>
        <dbReference type="ARBA" id="ARBA00022741"/>
    </source>
</evidence>